<keyword evidence="2" id="KW-1185">Reference proteome</keyword>
<evidence type="ECO:0000313" key="1">
    <source>
        <dbReference type="EMBL" id="KAL2336442.1"/>
    </source>
</evidence>
<dbReference type="Proteomes" id="UP001603857">
    <property type="component" value="Unassembled WGS sequence"/>
</dbReference>
<comment type="caution">
    <text evidence="1">The sequence shown here is derived from an EMBL/GenBank/DDBJ whole genome shotgun (WGS) entry which is preliminary data.</text>
</comment>
<gene>
    <name evidence="1" type="ORF">Fmac_010888</name>
</gene>
<dbReference type="AlphaFoldDB" id="A0ABD1MKW7"/>
<proteinExistence type="predicted"/>
<dbReference type="EMBL" id="JBGMDY010000004">
    <property type="protein sequence ID" value="KAL2336442.1"/>
    <property type="molecule type" value="Genomic_DNA"/>
</dbReference>
<accession>A0ABD1MKW7</accession>
<organism evidence="1 2">
    <name type="scientific">Flemingia macrophylla</name>
    <dbReference type="NCBI Taxonomy" id="520843"/>
    <lineage>
        <taxon>Eukaryota</taxon>
        <taxon>Viridiplantae</taxon>
        <taxon>Streptophyta</taxon>
        <taxon>Embryophyta</taxon>
        <taxon>Tracheophyta</taxon>
        <taxon>Spermatophyta</taxon>
        <taxon>Magnoliopsida</taxon>
        <taxon>eudicotyledons</taxon>
        <taxon>Gunneridae</taxon>
        <taxon>Pentapetalae</taxon>
        <taxon>rosids</taxon>
        <taxon>fabids</taxon>
        <taxon>Fabales</taxon>
        <taxon>Fabaceae</taxon>
        <taxon>Papilionoideae</taxon>
        <taxon>50 kb inversion clade</taxon>
        <taxon>NPAAA clade</taxon>
        <taxon>indigoferoid/millettioid clade</taxon>
        <taxon>Phaseoleae</taxon>
        <taxon>Flemingia</taxon>
    </lineage>
</organism>
<name>A0ABD1MKW7_9FABA</name>
<protein>
    <submittedName>
        <fullName evidence="1">Uncharacterized protein</fullName>
    </submittedName>
</protein>
<reference evidence="1 2" key="1">
    <citation type="submission" date="2024-08" db="EMBL/GenBank/DDBJ databases">
        <title>Insights into the chromosomal genome structure of Flemingia macrophylla.</title>
        <authorList>
            <person name="Ding Y."/>
            <person name="Zhao Y."/>
            <person name="Bi W."/>
            <person name="Wu M."/>
            <person name="Zhao G."/>
            <person name="Gong Y."/>
            <person name="Li W."/>
            <person name="Zhang P."/>
        </authorList>
    </citation>
    <scope>NUCLEOTIDE SEQUENCE [LARGE SCALE GENOMIC DNA]</scope>
    <source>
        <strain evidence="1">DYQJB</strain>
        <tissue evidence="1">Leaf</tissue>
    </source>
</reference>
<evidence type="ECO:0000313" key="2">
    <source>
        <dbReference type="Proteomes" id="UP001603857"/>
    </source>
</evidence>
<sequence length="59" mass="6878">MQENLIVYVPIIINQSIEHTLVSHHPSTPNHSCPYHPPFYFSFRPAYTRPSIEIAINKM</sequence>